<dbReference type="InterPro" id="IPR016160">
    <property type="entry name" value="Ald_DH_CS_CYS"/>
</dbReference>
<dbReference type="FunFam" id="3.40.309.10:FF:000004">
    <property type="entry name" value="Succinate-semialdehyde dehydrogenase I"/>
    <property type="match status" value="1"/>
</dbReference>
<evidence type="ECO:0000313" key="6">
    <source>
        <dbReference type="Proteomes" id="UP000234752"/>
    </source>
</evidence>
<dbReference type="FunFam" id="3.40.605.10:FF:000005">
    <property type="entry name" value="Succinate-semialdehyde dehydrogenase I"/>
    <property type="match status" value="1"/>
</dbReference>
<dbReference type="PANTHER" id="PTHR43353">
    <property type="entry name" value="SUCCINATE-SEMIALDEHYDE DEHYDROGENASE, MITOCHONDRIAL"/>
    <property type="match status" value="1"/>
</dbReference>
<evidence type="ECO:0000256" key="3">
    <source>
        <dbReference type="ARBA" id="ARBA00023097"/>
    </source>
</evidence>
<dbReference type="GO" id="GO:0005829">
    <property type="term" value="C:cytosol"/>
    <property type="evidence" value="ECO:0007669"/>
    <property type="project" value="TreeGrafter"/>
</dbReference>
<dbReference type="InterPro" id="IPR015590">
    <property type="entry name" value="Aldehyde_DH_dom"/>
</dbReference>
<reference evidence="5 6" key="1">
    <citation type="submission" date="2017-12" db="EMBL/GenBank/DDBJ databases">
        <title>Genomes of bacteria within cyanobacterial aggregates.</title>
        <authorList>
            <person name="Cai H."/>
        </authorList>
    </citation>
    <scope>NUCLEOTIDE SEQUENCE [LARGE SCALE GENOMIC DNA]</scope>
    <source>
        <strain evidence="5 6">TH16</strain>
        <plasmid evidence="5 6">unnamed2</plasmid>
    </source>
</reference>
<dbReference type="EC" id="1.2.1.16" evidence="5"/>
<dbReference type="InterPro" id="IPR016162">
    <property type="entry name" value="Ald_DH_N"/>
</dbReference>
<keyword evidence="3" id="KW-0558">Oxidation</keyword>
<protein>
    <submittedName>
        <fullName evidence="5">Succinate-semialdehyde dehydrogenase (NADP(+))</fullName>
        <ecNumber evidence="5">1.2.1.16</ecNumber>
    </submittedName>
</protein>
<dbReference type="InterPro" id="IPR029510">
    <property type="entry name" value="Ald_DH_CS_GLU"/>
</dbReference>
<dbReference type="EMBL" id="CP025614">
    <property type="protein sequence ID" value="AUN33862.1"/>
    <property type="molecule type" value="Genomic_DNA"/>
</dbReference>
<evidence type="ECO:0000256" key="4">
    <source>
        <dbReference type="RuleBase" id="RU003345"/>
    </source>
</evidence>
<dbReference type="InterPro" id="IPR010102">
    <property type="entry name" value="Succ_semiAld_DH"/>
</dbReference>
<dbReference type="InterPro" id="IPR016163">
    <property type="entry name" value="Ald_DH_C"/>
</dbReference>
<dbReference type="InterPro" id="IPR050740">
    <property type="entry name" value="Aldehyde_DH_Superfamily"/>
</dbReference>
<evidence type="ECO:0000313" key="5">
    <source>
        <dbReference type="EMBL" id="AUN33862.1"/>
    </source>
</evidence>
<dbReference type="PROSITE" id="PS00070">
    <property type="entry name" value="ALDEHYDE_DEHYDR_CYS"/>
    <property type="match status" value="1"/>
</dbReference>
<dbReference type="RefSeq" id="WP_102115365.1">
    <property type="nucleotide sequence ID" value="NZ_CP025614.1"/>
</dbReference>
<dbReference type="Pfam" id="PF00171">
    <property type="entry name" value="Aldedh"/>
    <property type="match status" value="1"/>
</dbReference>
<dbReference type="PANTHER" id="PTHR43353:SF5">
    <property type="entry name" value="SUCCINATE-SEMIALDEHYDE DEHYDROGENASE, MITOCHONDRIAL"/>
    <property type="match status" value="1"/>
</dbReference>
<dbReference type="Proteomes" id="UP000234752">
    <property type="component" value="Plasmid unnamed2"/>
</dbReference>
<dbReference type="PROSITE" id="PS00687">
    <property type="entry name" value="ALDEHYDE_DEHYDR_GLU"/>
    <property type="match status" value="1"/>
</dbReference>
<gene>
    <name evidence="5" type="primary">gabD</name>
    <name evidence="5" type="ORF">C0V82_25145</name>
</gene>
<sequence>MDQMQHPMGLSDTDLLRTKGVIGGAWVGADAGGLLDVRNPATGVLLAQVPMMGAAETGRAIDAAAAALPSWRVLTAQERAKLLMGWHDLMLDAADDLALLLTLEQGKSLAEAKGEIIYGASFIRWFAEEARRSYGDVIPTHKRGSRLITIKQPVGVVGAITPWNFPNAMITRKLGPALAAGCTVVLKPAEATPLSALALAVLAERAGIPAGVINIVTGDPVAIGGALTASPVVRKISFTGSTRVGRLLMAQSAPTVKRLSLELGGNAPFIVFDDADLGPAVAGAMASKYRNSGQTCVCANRLFVEDGIHDAFVAKLTEEVGKLKVGNGCDLGVNQGPLINKAAVEKVEELVADALEKGATLVTGGKRHELGGCFYEPTILTGITGDMRIAHEEIFGPVAAIQRFRGEEEVLRLANDTEFGLAAYFYSRDLGRIWRVAEGLESGMVGVNEGLISTEIAPFGGVKQSGLGREGSSLGLDEYLEVKYISMAVG</sequence>
<dbReference type="OrthoDB" id="9772584at2"/>
<accession>A0A2K9NLC2</accession>
<proteinExistence type="inferred from homology"/>
<dbReference type="CDD" id="cd07103">
    <property type="entry name" value="ALDH_F5_SSADH_GabD"/>
    <property type="match status" value="1"/>
</dbReference>
<keyword evidence="6" id="KW-1185">Reference proteome</keyword>
<comment type="similarity">
    <text evidence="1 4">Belongs to the aldehyde dehydrogenase family.</text>
</comment>
<organism evidence="5 6">
    <name type="scientific">Niveispirillum cyanobacteriorum</name>
    <dbReference type="NCBI Taxonomy" id="1612173"/>
    <lineage>
        <taxon>Bacteria</taxon>
        <taxon>Pseudomonadati</taxon>
        <taxon>Pseudomonadota</taxon>
        <taxon>Alphaproteobacteria</taxon>
        <taxon>Rhodospirillales</taxon>
        <taxon>Azospirillaceae</taxon>
        <taxon>Niveispirillum</taxon>
    </lineage>
</organism>
<dbReference type="InterPro" id="IPR016161">
    <property type="entry name" value="Ald_DH/histidinol_DH"/>
</dbReference>
<dbReference type="GO" id="GO:0009450">
    <property type="term" value="P:gamma-aminobutyric acid catabolic process"/>
    <property type="evidence" value="ECO:0007669"/>
    <property type="project" value="InterPro"/>
</dbReference>
<geneLocation type="plasmid" evidence="5 6">
    <name>unnamed2</name>
</geneLocation>
<dbReference type="Gene3D" id="3.40.309.10">
    <property type="entry name" value="Aldehyde Dehydrogenase, Chain A, domain 2"/>
    <property type="match status" value="1"/>
</dbReference>
<evidence type="ECO:0000256" key="2">
    <source>
        <dbReference type="ARBA" id="ARBA00023002"/>
    </source>
</evidence>
<keyword evidence="2 4" id="KW-0560">Oxidoreductase</keyword>
<keyword evidence="5" id="KW-0614">Plasmid</keyword>
<dbReference type="SUPFAM" id="SSF53720">
    <property type="entry name" value="ALDH-like"/>
    <property type="match status" value="1"/>
</dbReference>
<dbReference type="KEGG" id="ncb:C0V82_25145"/>
<name>A0A2K9NLC2_9PROT</name>
<evidence type="ECO:0000256" key="1">
    <source>
        <dbReference type="ARBA" id="ARBA00009986"/>
    </source>
</evidence>
<dbReference type="AlphaFoldDB" id="A0A2K9NLC2"/>
<dbReference type="NCBIfam" id="TIGR01780">
    <property type="entry name" value="SSADH"/>
    <property type="match status" value="1"/>
</dbReference>
<dbReference type="Gene3D" id="3.40.605.10">
    <property type="entry name" value="Aldehyde Dehydrogenase, Chain A, domain 1"/>
    <property type="match status" value="1"/>
</dbReference>
<dbReference type="FunFam" id="3.40.605.10:FF:000026">
    <property type="entry name" value="Aldehyde dehydrogenase, putative"/>
    <property type="match status" value="1"/>
</dbReference>
<dbReference type="GO" id="GO:0004777">
    <property type="term" value="F:succinate-semialdehyde dehydrogenase (NAD+) activity"/>
    <property type="evidence" value="ECO:0007669"/>
    <property type="project" value="TreeGrafter"/>
</dbReference>